<dbReference type="OrthoDB" id="6040372at2759"/>
<dbReference type="EMBL" id="CAJHNH020007968">
    <property type="protein sequence ID" value="CAG5135163.1"/>
    <property type="molecule type" value="Genomic_DNA"/>
</dbReference>
<name>A0A8S4A022_9EUPU</name>
<accession>A0A8S4A022</accession>
<feature type="non-terminal residue" evidence="1">
    <location>
        <position position="1"/>
    </location>
</feature>
<proteinExistence type="predicted"/>
<comment type="caution">
    <text evidence="1">The sequence shown here is derived from an EMBL/GenBank/DDBJ whole genome shotgun (WGS) entry which is preliminary data.</text>
</comment>
<sequence length="201" mass="23264">PWNIALKSLETIRRMPCIYPIELPDSSSFVDNLNRSGCVTFRSRTSPKTISMVYVSWSFNPYTSEHGYFQDHDDQYHFHCIAAITYISSFKTVMTVSQGNEQEVLCWMIVNAETVVVVNTSSCNTQTALGILQGKPKFLLHLKFLLYLNAADKDVDVVCRQISKNNEKKWLAQIKHNIERSDYVKNRITLLFCPCEFLFRF</sequence>
<gene>
    <name evidence="1" type="ORF">CUNI_LOCUS20721</name>
</gene>
<evidence type="ECO:0000313" key="1">
    <source>
        <dbReference type="EMBL" id="CAG5135163.1"/>
    </source>
</evidence>
<keyword evidence="2" id="KW-1185">Reference proteome</keyword>
<organism evidence="1 2">
    <name type="scientific">Candidula unifasciata</name>
    <dbReference type="NCBI Taxonomy" id="100452"/>
    <lineage>
        <taxon>Eukaryota</taxon>
        <taxon>Metazoa</taxon>
        <taxon>Spiralia</taxon>
        <taxon>Lophotrochozoa</taxon>
        <taxon>Mollusca</taxon>
        <taxon>Gastropoda</taxon>
        <taxon>Heterobranchia</taxon>
        <taxon>Euthyneura</taxon>
        <taxon>Panpulmonata</taxon>
        <taxon>Eupulmonata</taxon>
        <taxon>Stylommatophora</taxon>
        <taxon>Helicina</taxon>
        <taxon>Helicoidea</taxon>
        <taxon>Geomitridae</taxon>
        <taxon>Candidula</taxon>
    </lineage>
</organism>
<dbReference type="AlphaFoldDB" id="A0A8S4A022"/>
<protein>
    <submittedName>
        <fullName evidence="1">Uncharacterized protein</fullName>
    </submittedName>
</protein>
<reference evidence="1" key="1">
    <citation type="submission" date="2021-04" db="EMBL/GenBank/DDBJ databases">
        <authorList>
            <consortium name="Molecular Ecology Group"/>
        </authorList>
    </citation>
    <scope>NUCLEOTIDE SEQUENCE</scope>
</reference>
<dbReference type="Proteomes" id="UP000678393">
    <property type="component" value="Unassembled WGS sequence"/>
</dbReference>
<evidence type="ECO:0000313" key="2">
    <source>
        <dbReference type="Proteomes" id="UP000678393"/>
    </source>
</evidence>